<feature type="compositionally biased region" description="Basic and acidic residues" evidence="2">
    <location>
        <begin position="50"/>
        <end position="79"/>
    </location>
</feature>
<evidence type="ECO:0000313" key="3">
    <source>
        <dbReference type="EMBL" id="RRH74472.1"/>
    </source>
</evidence>
<dbReference type="AlphaFoldDB" id="A0A3P3DLH0"/>
<evidence type="ECO:0008006" key="5">
    <source>
        <dbReference type="Google" id="ProtNLM"/>
    </source>
</evidence>
<proteinExistence type="predicted"/>
<feature type="compositionally biased region" description="Low complexity" evidence="2">
    <location>
        <begin position="305"/>
        <end position="330"/>
    </location>
</feature>
<dbReference type="EMBL" id="RRAZ01000013">
    <property type="protein sequence ID" value="RRH74472.1"/>
    <property type="molecule type" value="Genomic_DNA"/>
</dbReference>
<dbReference type="RefSeq" id="WP_124964927.1">
    <property type="nucleotide sequence ID" value="NZ_RRAZ01000013.1"/>
</dbReference>
<comment type="caution">
    <text evidence="3">The sequence shown here is derived from an EMBL/GenBank/DDBJ whole genome shotgun (WGS) entry which is preliminary data.</text>
</comment>
<accession>A0A3P3DLH0</accession>
<feature type="region of interest" description="Disordered" evidence="2">
    <location>
        <begin position="289"/>
        <end position="330"/>
    </location>
</feature>
<evidence type="ECO:0000256" key="1">
    <source>
        <dbReference type="SAM" id="Coils"/>
    </source>
</evidence>
<gene>
    <name evidence="3" type="ORF">EG244_10330</name>
</gene>
<organism evidence="3 4">
    <name type="scientific">Falsigemmobacter faecalis</name>
    <dbReference type="NCBI Taxonomy" id="2488730"/>
    <lineage>
        <taxon>Bacteria</taxon>
        <taxon>Pseudomonadati</taxon>
        <taxon>Pseudomonadota</taxon>
        <taxon>Alphaproteobacteria</taxon>
        <taxon>Rhodobacterales</taxon>
        <taxon>Paracoccaceae</taxon>
        <taxon>Falsigemmobacter</taxon>
    </lineage>
</organism>
<feature type="region of interest" description="Disordered" evidence="2">
    <location>
        <begin position="1"/>
        <end position="79"/>
    </location>
</feature>
<feature type="coiled-coil region" evidence="1">
    <location>
        <begin position="145"/>
        <end position="172"/>
    </location>
</feature>
<keyword evidence="4" id="KW-1185">Reference proteome</keyword>
<name>A0A3P3DLH0_9RHOB</name>
<sequence>MTELSTEVSAPEATSAEAVAPDKPLKKRVRRRRAKAGRPSVDTAQSKRPTAKEKENPSDSARAKSVERRVSISDLPPDRQAEIAGRRLAGAAQRKHIYRPQIPEIMQDIELHTHEIGLLFTRDFAACNEYAVAIDYVARERLTDRAEFNAYLQEFQDALDELSETLTKLHGHYEQISNGGMAKSRKPHVVEVGIQSNRSMQLLELFKSADDILRMVQFLTIYGDLKLEEANKSAQTAQNALARCVKALRNVKLRCFRRIVETEKLRLPVKSDTTIEELTNARRVAAVKTGAEVKATSRKRRAQKPAPIIDPAAPATEPLLPPTQAIAAAE</sequence>
<evidence type="ECO:0000313" key="4">
    <source>
        <dbReference type="Proteomes" id="UP000282125"/>
    </source>
</evidence>
<keyword evidence="1" id="KW-0175">Coiled coil</keyword>
<reference evidence="3 4" key="1">
    <citation type="submission" date="2018-11" db="EMBL/GenBank/DDBJ databases">
        <title>Gemmobacter sp. nov., YIM 102744-1 draft genome.</title>
        <authorList>
            <person name="Li G."/>
            <person name="Jiang Y."/>
        </authorList>
    </citation>
    <scope>NUCLEOTIDE SEQUENCE [LARGE SCALE GENOMIC DNA]</scope>
    <source>
        <strain evidence="3 4">YIM 102744-1</strain>
    </source>
</reference>
<evidence type="ECO:0000256" key="2">
    <source>
        <dbReference type="SAM" id="MobiDB-lite"/>
    </source>
</evidence>
<feature type="compositionally biased region" description="Basic residues" evidence="2">
    <location>
        <begin position="25"/>
        <end position="36"/>
    </location>
</feature>
<protein>
    <recommendedName>
        <fullName evidence="5">DUF1845 domain-containing protein</fullName>
    </recommendedName>
</protein>
<dbReference type="Proteomes" id="UP000282125">
    <property type="component" value="Unassembled WGS sequence"/>
</dbReference>